<dbReference type="PANTHER" id="PTHR46401:SF2">
    <property type="entry name" value="GLYCOSYLTRANSFERASE WBBK-RELATED"/>
    <property type="match status" value="1"/>
</dbReference>
<gene>
    <name evidence="4" type="ORF">ACE1CC_13415</name>
</gene>
<dbReference type="RefSeq" id="WP_413270940.1">
    <property type="nucleotide sequence ID" value="NZ_JBHFNQ010000104.1"/>
</dbReference>
<keyword evidence="1" id="KW-0808">Transferase</keyword>
<dbReference type="Gene3D" id="3.40.50.2000">
    <property type="entry name" value="Glycogen Phosphorylase B"/>
    <property type="match status" value="2"/>
</dbReference>
<evidence type="ECO:0000313" key="4">
    <source>
        <dbReference type="EMBL" id="MFB2877848.1"/>
    </source>
</evidence>
<dbReference type="InterPro" id="IPR028098">
    <property type="entry name" value="Glyco_trans_4-like_N"/>
</dbReference>
<proteinExistence type="predicted"/>
<dbReference type="Proteomes" id="UP001576774">
    <property type="component" value="Unassembled WGS sequence"/>
</dbReference>
<evidence type="ECO:0000259" key="3">
    <source>
        <dbReference type="Pfam" id="PF13439"/>
    </source>
</evidence>
<dbReference type="CDD" id="cd03809">
    <property type="entry name" value="GT4_MtfB-like"/>
    <property type="match status" value="1"/>
</dbReference>
<reference evidence="4 5" key="1">
    <citation type="submission" date="2024-09" db="EMBL/GenBank/DDBJ databases">
        <title>Floridaenema gen nov. (Aerosakkonemataceae, Aerosakkonematales ord. nov., Cyanobacteria) from benthic tropical and subtropical fresh waters, with the description of four new species.</title>
        <authorList>
            <person name="Moretto J.A."/>
            <person name="Berthold D.E."/>
            <person name="Lefler F.W."/>
            <person name="Huang I.-S."/>
            <person name="Laughinghouse H. IV."/>
        </authorList>
    </citation>
    <scope>NUCLEOTIDE SEQUENCE [LARGE SCALE GENOMIC DNA]</scope>
    <source>
        <strain evidence="4 5">BLCC-F46</strain>
    </source>
</reference>
<keyword evidence="5" id="KW-1185">Reference proteome</keyword>
<dbReference type="EMBL" id="JBHFNQ010000104">
    <property type="protein sequence ID" value="MFB2877848.1"/>
    <property type="molecule type" value="Genomic_DNA"/>
</dbReference>
<feature type="domain" description="Glycosyl transferase family 1" evidence="2">
    <location>
        <begin position="193"/>
        <end position="346"/>
    </location>
</feature>
<comment type="caution">
    <text evidence="4">The sequence shown here is derived from an EMBL/GenBank/DDBJ whole genome shotgun (WGS) entry which is preliminary data.</text>
</comment>
<dbReference type="Pfam" id="PF13439">
    <property type="entry name" value="Glyco_transf_4"/>
    <property type="match status" value="1"/>
</dbReference>
<dbReference type="PANTHER" id="PTHR46401">
    <property type="entry name" value="GLYCOSYLTRANSFERASE WBBK-RELATED"/>
    <property type="match status" value="1"/>
</dbReference>
<protein>
    <submittedName>
        <fullName evidence="4">Glycosyltransferase family 4 protein</fullName>
    </submittedName>
</protein>
<dbReference type="InterPro" id="IPR001296">
    <property type="entry name" value="Glyco_trans_1"/>
</dbReference>
<dbReference type="SUPFAM" id="SSF53756">
    <property type="entry name" value="UDP-Glycosyltransferase/glycogen phosphorylase"/>
    <property type="match status" value="1"/>
</dbReference>
<name>A0ABV4X4X5_9CYAN</name>
<evidence type="ECO:0000259" key="2">
    <source>
        <dbReference type="Pfam" id="PF00534"/>
    </source>
</evidence>
<dbReference type="Pfam" id="PF00534">
    <property type="entry name" value="Glycos_transf_1"/>
    <property type="match status" value="1"/>
</dbReference>
<sequence>MRILYDGKIYADLVAGGIIRYFNNLINRLPNNFYPAMTILTNCHDSEISYPIHPNLKKVEYARFGFQPGRLSYWLEKHYYRSVTAFNYFDVIHPTYYSLLNRQELSYYKYPVVLTVWDMLHEIFPKELDSDGMFSKQKEKAIRAAQKIICISENTKKDLIEIYAIAESKISVTLLASEIDASLSYGDEPVPSRPFYLYVGSRVSYKNFDGLLMAFAKVASVQPDIILCVVGGYFNQSEAKLIAELKLNDRIVQYNYPTDSHLAKLYRCSVALVYPSKYEGFGIPPLEAMSCRTPAIACNCSSIPEVVGDAGLLFDPESISELADMMLFLLDNSLERDRLIAKGYERAKTFSWGKTVAQTIDVYRSVSIK</sequence>
<organism evidence="4 5">
    <name type="scientific">Floridaenema aerugineum BLCC-F46</name>
    <dbReference type="NCBI Taxonomy" id="3153654"/>
    <lineage>
        <taxon>Bacteria</taxon>
        <taxon>Bacillati</taxon>
        <taxon>Cyanobacteriota</taxon>
        <taxon>Cyanophyceae</taxon>
        <taxon>Oscillatoriophycideae</taxon>
        <taxon>Aerosakkonematales</taxon>
        <taxon>Aerosakkonemataceae</taxon>
        <taxon>Floridanema</taxon>
        <taxon>Floridanema aerugineum</taxon>
    </lineage>
</organism>
<feature type="domain" description="Glycosyltransferase subfamily 4-like N-terminal" evidence="3">
    <location>
        <begin position="16"/>
        <end position="172"/>
    </location>
</feature>
<evidence type="ECO:0000313" key="5">
    <source>
        <dbReference type="Proteomes" id="UP001576774"/>
    </source>
</evidence>
<accession>A0ABV4X4X5</accession>
<evidence type="ECO:0000256" key="1">
    <source>
        <dbReference type="ARBA" id="ARBA00022679"/>
    </source>
</evidence>